<keyword evidence="2" id="KW-1185">Reference proteome</keyword>
<sequence length="80" mass="9316">MGLIIKNHTNQLEWFFGKIYGLQINNRWIIRNYISATVLYLAFHPMPEKSSALLAHPALSGRLYTYLALVLQCLFLDRFS</sequence>
<protein>
    <submittedName>
        <fullName evidence="1">Uncharacterized protein</fullName>
    </submittedName>
</protein>
<dbReference type="STRING" id="407036.SAMN05216243_1110"/>
<dbReference type="EMBL" id="FNFL01000001">
    <property type="protein sequence ID" value="SDJ84491.1"/>
    <property type="molecule type" value="Genomic_DNA"/>
</dbReference>
<organism evidence="1 2">
    <name type="scientific">Sediminibacillus albus</name>
    <dbReference type="NCBI Taxonomy" id="407036"/>
    <lineage>
        <taxon>Bacteria</taxon>
        <taxon>Bacillati</taxon>
        <taxon>Bacillota</taxon>
        <taxon>Bacilli</taxon>
        <taxon>Bacillales</taxon>
        <taxon>Bacillaceae</taxon>
        <taxon>Sediminibacillus</taxon>
    </lineage>
</organism>
<dbReference type="Proteomes" id="UP000198694">
    <property type="component" value="Unassembled WGS sequence"/>
</dbReference>
<evidence type="ECO:0000313" key="2">
    <source>
        <dbReference type="Proteomes" id="UP000198694"/>
    </source>
</evidence>
<accession>A0A1G8X204</accession>
<name>A0A1G8X204_9BACI</name>
<evidence type="ECO:0000313" key="1">
    <source>
        <dbReference type="EMBL" id="SDJ84491.1"/>
    </source>
</evidence>
<gene>
    <name evidence="1" type="ORF">SAMN05216243_1110</name>
</gene>
<reference evidence="1 2" key="1">
    <citation type="submission" date="2016-10" db="EMBL/GenBank/DDBJ databases">
        <authorList>
            <person name="de Groot N.N."/>
        </authorList>
    </citation>
    <scope>NUCLEOTIDE SEQUENCE [LARGE SCALE GENOMIC DNA]</scope>
    <source>
        <strain evidence="1 2">CGMCC 1.6502</strain>
    </source>
</reference>
<dbReference type="AlphaFoldDB" id="A0A1G8X204"/>
<proteinExistence type="predicted"/>